<evidence type="ECO:0000313" key="2">
    <source>
        <dbReference type="EMBL" id="CAL4772374.1"/>
    </source>
</evidence>
<evidence type="ECO:0000313" key="3">
    <source>
        <dbReference type="Proteomes" id="UP001152797"/>
    </source>
</evidence>
<dbReference type="EMBL" id="CAMXCT020000948">
    <property type="protein sequence ID" value="CAL1138437.1"/>
    <property type="molecule type" value="Genomic_DNA"/>
</dbReference>
<reference evidence="2 3" key="2">
    <citation type="submission" date="2024-05" db="EMBL/GenBank/DDBJ databases">
        <authorList>
            <person name="Chen Y."/>
            <person name="Shah S."/>
            <person name="Dougan E. K."/>
            <person name="Thang M."/>
            <person name="Chan C."/>
        </authorList>
    </citation>
    <scope>NUCLEOTIDE SEQUENCE [LARGE SCALE GENOMIC DNA]</scope>
</reference>
<dbReference type="Proteomes" id="UP001152797">
    <property type="component" value="Unassembled WGS sequence"/>
</dbReference>
<reference evidence="1" key="1">
    <citation type="submission" date="2022-10" db="EMBL/GenBank/DDBJ databases">
        <authorList>
            <person name="Chen Y."/>
            <person name="Dougan E. K."/>
            <person name="Chan C."/>
            <person name="Rhodes N."/>
            <person name="Thang M."/>
        </authorList>
    </citation>
    <scope>NUCLEOTIDE SEQUENCE</scope>
</reference>
<evidence type="ECO:0000313" key="1">
    <source>
        <dbReference type="EMBL" id="CAI3985062.1"/>
    </source>
</evidence>
<organism evidence="1">
    <name type="scientific">Cladocopium goreaui</name>
    <dbReference type="NCBI Taxonomy" id="2562237"/>
    <lineage>
        <taxon>Eukaryota</taxon>
        <taxon>Sar</taxon>
        <taxon>Alveolata</taxon>
        <taxon>Dinophyceae</taxon>
        <taxon>Suessiales</taxon>
        <taxon>Symbiodiniaceae</taxon>
        <taxon>Cladocopium</taxon>
    </lineage>
</organism>
<dbReference type="AlphaFoldDB" id="A0A9P1C5J6"/>
<dbReference type="EMBL" id="CAMXCT010000948">
    <property type="protein sequence ID" value="CAI3985062.1"/>
    <property type="molecule type" value="Genomic_DNA"/>
</dbReference>
<gene>
    <name evidence="1" type="ORF">C1SCF055_LOCUS12548</name>
</gene>
<name>A0A9P1C5J6_9DINO</name>
<keyword evidence="3" id="KW-1185">Reference proteome</keyword>
<sequence>MAGHTCMHCSFIGERGKCERPGTHHAPYCPRFLARCKFCNCRGGYERVTKEHGQHRSFCPRFRGKCKMCGVTGAYEEIAMTSPFHKTFCERFSERCHFCGAPDGAIHGGHHQVKCSRFRGECKHCNLVGSSWYVTTHGRQHAEGCPRRWDGGLELQLDEDTRPRTSSVLASV</sequence>
<protein>
    <submittedName>
        <fullName evidence="1">Uncharacterized protein</fullName>
    </submittedName>
</protein>
<comment type="caution">
    <text evidence="1">The sequence shown here is derived from an EMBL/GenBank/DDBJ whole genome shotgun (WGS) entry which is preliminary data.</text>
</comment>
<proteinExistence type="predicted"/>
<accession>A0A9P1C5J6</accession>
<dbReference type="EMBL" id="CAMXCT030000948">
    <property type="protein sequence ID" value="CAL4772374.1"/>
    <property type="molecule type" value="Genomic_DNA"/>
</dbReference>
<dbReference type="OrthoDB" id="10349332at2759"/>